<evidence type="ECO:0000256" key="3">
    <source>
        <dbReference type="SAM" id="SignalP"/>
    </source>
</evidence>
<comment type="caution">
    <text evidence="5">The sequence shown here is derived from an EMBL/GenBank/DDBJ whole genome shotgun (WGS) entry which is preliminary data.</text>
</comment>
<name>A0A7X5UA30_9GAMM</name>
<dbReference type="EMBL" id="JAARLZ010000004">
    <property type="protein sequence ID" value="NII06595.1"/>
    <property type="molecule type" value="Genomic_DNA"/>
</dbReference>
<protein>
    <submittedName>
        <fullName evidence="5">RHS repeat protein</fullName>
    </submittedName>
</protein>
<dbReference type="Proteomes" id="UP000490980">
    <property type="component" value="Unassembled WGS sequence"/>
</dbReference>
<evidence type="ECO:0000313" key="6">
    <source>
        <dbReference type="Proteomes" id="UP000490980"/>
    </source>
</evidence>
<dbReference type="InterPro" id="IPR006530">
    <property type="entry name" value="YD"/>
</dbReference>
<dbReference type="Pfam" id="PF25023">
    <property type="entry name" value="TEN_YD-shell"/>
    <property type="match status" value="1"/>
</dbReference>
<feature type="signal peptide" evidence="3">
    <location>
        <begin position="1"/>
        <end position="21"/>
    </location>
</feature>
<accession>A0A7X5UA30</accession>
<gene>
    <name evidence="5" type="ORF">HBF25_09385</name>
</gene>
<dbReference type="Pfam" id="PF05593">
    <property type="entry name" value="RHS_repeat"/>
    <property type="match status" value="5"/>
</dbReference>
<dbReference type="Gene3D" id="2.180.10.10">
    <property type="entry name" value="RHS repeat-associated core"/>
    <property type="match status" value="3"/>
</dbReference>
<keyword evidence="3" id="KW-0732">Signal</keyword>
<dbReference type="NCBIfam" id="TIGR03696">
    <property type="entry name" value="Rhs_assc_core"/>
    <property type="match status" value="1"/>
</dbReference>
<dbReference type="InterPro" id="IPR050708">
    <property type="entry name" value="T6SS_VgrG/RHS"/>
</dbReference>
<dbReference type="PANTHER" id="PTHR32305:SF15">
    <property type="entry name" value="PROTEIN RHSA-RELATED"/>
    <property type="match status" value="1"/>
</dbReference>
<dbReference type="PRINTS" id="PR00394">
    <property type="entry name" value="RHSPROTEIN"/>
</dbReference>
<sequence length="913" mass="97713">MTKGLRWTPLALALVSALTHAATADRVATMTYNAAGLVETVDGPRTDVADITRYTYNAQGRLATATDALGHVTSYDAYDLYGHPGKITDANGIVTLMTYTPEGWLATTTRDATGTPSVTTLTYDAIGNIIQTTDADGVTLKYTFDDASRLTDITDGQGNRVHYTLDAAGNRTKEETSDASGTVRRSLSRTFNSLSQLLTVTDALNRTVLSFDTTDGYDAEGHPVHSADARGVQRKQGYDALNRLVSTIEDYNGANPATANTTSVSSHDASDNVTGISDPDGLNTLYDHNGLGDLTGIHSPDTGTTTFTVDAAGNRLTQTDAKGITTTYAYDALNRRTSASYADTSLNVSYHYDEANTVTGCAASAPIGRLTRIVEQAVTTTYCYDARGNVIQKRQTQGDATDTVAYSYTLADRIHTETRPSGAVVTYSYDALGQISGLTVTPPGGTAQAVVSNATYLPFGPIQSYTLGNGQTISRTYDANYRITDIVSPALELHFIRDAMGNITGVSEAGTGSESYRYDPPYRLASVDDPAGQAIEAYTYNKTGDRLSKTGSGLATGTYGYQPGTHWLTSIGTASRTYDANGNTTGNAFAGDAWGYGYNGRNRMTVVQRNGQTVGSYVYNSLEQRTSKTAEGTTTRFAYDEGSQLLSEATGNTTRDYLWLGGIPVGVLDNGGAASLNYVHADALGSPRVVTTNAGAMAWHWSYTSNPFGEARPVSTTGYALNLRFPGQYYDKEAGKAYNLHRDYDAFAGRYIQSDPLGLSGGKSTYTYGINDPLTYSDTLGLSVWVCRDPAFDGKLGPIDHYWLKTDTQEAGMGTAKAGANAGNEYDFIGSPVETVDHGTRSAGRSAECRLAPGADEANVNRLISPGRPLGRFIPPMNYCHSFVRDTLDASNGADPFDRQSPIPSPYMTDPYK</sequence>
<feature type="domain" description="Teneurin-like YD-shell" evidence="4">
    <location>
        <begin position="490"/>
        <end position="755"/>
    </location>
</feature>
<proteinExistence type="predicted"/>
<keyword evidence="6" id="KW-1185">Reference proteome</keyword>
<dbReference type="InterPro" id="IPR031325">
    <property type="entry name" value="RHS_repeat"/>
</dbReference>
<organism evidence="5 6">
    <name type="scientific">Luteibacter anthropi</name>
    <dbReference type="NCBI Taxonomy" id="564369"/>
    <lineage>
        <taxon>Bacteria</taxon>
        <taxon>Pseudomonadati</taxon>
        <taxon>Pseudomonadota</taxon>
        <taxon>Gammaproteobacteria</taxon>
        <taxon>Lysobacterales</taxon>
        <taxon>Rhodanobacteraceae</taxon>
        <taxon>Luteibacter</taxon>
    </lineage>
</organism>
<dbReference type="PANTHER" id="PTHR32305">
    <property type="match status" value="1"/>
</dbReference>
<evidence type="ECO:0000256" key="2">
    <source>
        <dbReference type="SAM" id="MobiDB-lite"/>
    </source>
</evidence>
<evidence type="ECO:0000256" key="1">
    <source>
        <dbReference type="ARBA" id="ARBA00022737"/>
    </source>
</evidence>
<evidence type="ECO:0000259" key="4">
    <source>
        <dbReference type="Pfam" id="PF25023"/>
    </source>
</evidence>
<dbReference type="NCBIfam" id="TIGR01643">
    <property type="entry name" value="YD_repeat_2x"/>
    <property type="match status" value="4"/>
</dbReference>
<evidence type="ECO:0000313" key="5">
    <source>
        <dbReference type="EMBL" id="NII06595.1"/>
    </source>
</evidence>
<feature type="region of interest" description="Disordered" evidence="2">
    <location>
        <begin position="890"/>
        <end position="913"/>
    </location>
</feature>
<dbReference type="InterPro" id="IPR022385">
    <property type="entry name" value="Rhs_assc_core"/>
</dbReference>
<dbReference type="RefSeq" id="WP_166947687.1">
    <property type="nucleotide sequence ID" value="NZ_JAARLZ010000004.1"/>
</dbReference>
<reference evidence="5 6" key="1">
    <citation type="submission" date="2020-03" db="EMBL/GenBank/DDBJ databases">
        <authorList>
            <person name="Lai Q."/>
        </authorList>
    </citation>
    <scope>NUCLEOTIDE SEQUENCE [LARGE SCALE GENOMIC DNA]</scope>
    <source>
        <strain evidence="5 6">CCUG 25036</strain>
    </source>
</reference>
<dbReference type="InterPro" id="IPR056823">
    <property type="entry name" value="TEN-like_YD-shell"/>
</dbReference>
<keyword evidence="1" id="KW-0677">Repeat</keyword>
<feature type="chain" id="PRO_5031273106" evidence="3">
    <location>
        <begin position="22"/>
        <end position="913"/>
    </location>
</feature>
<dbReference type="AlphaFoldDB" id="A0A7X5UA30"/>